<dbReference type="Proteomes" id="UP000095746">
    <property type="component" value="Unassembled WGS sequence"/>
</dbReference>
<accession>A0A174TCK4</accession>
<protein>
    <submittedName>
        <fullName evidence="1">Uncharacterized protein</fullName>
    </submittedName>
</protein>
<dbReference type="AlphaFoldDB" id="A0A174TCK4"/>
<organism evidence="1 2">
    <name type="scientific">Flavonifractor plautii</name>
    <name type="common">Fusobacterium plautii</name>
    <dbReference type="NCBI Taxonomy" id="292800"/>
    <lineage>
        <taxon>Bacteria</taxon>
        <taxon>Bacillati</taxon>
        <taxon>Bacillota</taxon>
        <taxon>Clostridia</taxon>
        <taxon>Eubacteriales</taxon>
        <taxon>Oscillospiraceae</taxon>
        <taxon>Flavonifractor</taxon>
    </lineage>
</organism>
<proteinExistence type="predicted"/>
<sequence>MGVVAGVFALKLELLLIAEMLADIAVQKLHGFIDLGASGPLGTGVQQGVDGVKKLSVLTVNQLVAGQQVLSQFITHRYNLPFQ</sequence>
<dbReference type="EMBL" id="CYZT01000661">
    <property type="protein sequence ID" value="CUQ07904.1"/>
    <property type="molecule type" value="Genomic_DNA"/>
</dbReference>
<gene>
    <name evidence="1" type="ORF">ERS852411_03948</name>
</gene>
<reference evidence="1 2" key="1">
    <citation type="submission" date="2015-09" db="EMBL/GenBank/DDBJ databases">
        <authorList>
            <consortium name="Pathogen Informatics"/>
        </authorList>
    </citation>
    <scope>NUCLEOTIDE SEQUENCE [LARGE SCALE GENOMIC DNA]</scope>
    <source>
        <strain evidence="1 2">2789STDY5608854</strain>
    </source>
</reference>
<evidence type="ECO:0000313" key="1">
    <source>
        <dbReference type="EMBL" id="CUQ07904.1"/>
    </source>
</evidence>
<evidence type="ECO:0000313" key="2">
    <source>
        <dbReference type="Proteomes" id="UP000095746"/>
    </source>
</evidence>
<name>A0A174TCK4_FLAPL</name>